<keyword evidence="2" id="KW-1185">Reference proteome</keyword>
<protein>
    <submittedName>
        <fullName evidence="3">Uncharacterized protein</fullName>
    </submittedName>
</protein>
<feature type="compositionally biased region" description="Polar residues" evidence="1">
    <location>
        <begin position="169"/>
        <end position="178"/>
    </location>
</feature>
<proteinExistence type="predicted"/>
<evidence type="ECO:0000313" key="2">
    <source>
        <dbReference type="Proteomes" id="UP000887577"/>
    </source>
</evidence>
<reference evidence="3" key="1">
    <citation type="submission" date="2022-11" db="UniProtKB">
        <authorList>
            <consortium name="WormBaseParasite"/>
        </authorList>
    </citation>
    <scope>IDENTIFICATION</scope>
</reference>
<dbReference type="WBParaSite" id="PSU_v2.g5994.t1">
    <property type="protein sequence ID" value="PSU_v2.g5994.t1"/>
    <property type="gene ID" value="PSU_v2.g5994"/>
</dbReference>
<feature type="region of interest" description="Disordered" evidence="1">
    <location>
        <begin position="159"/>
        <end position="179"/>
    </location>
</feature>
<evidence type="ECO:0000256" key="1">
    <source>
        <dbReference type="SAM" id="MobiDB-lite"/>
    </source>
</evidence>
<name>A0A914Z0V7_9BILA</name>
<dbReference type="AlphaFoldDB" id="A0A914Z0V7"/>
<evidence type="ECO:0000313" key="3">
    <source>
        <dbReference type="WBParaSite" id="PSU_v2.g5994.t1"/>
    </source>
</evidence>
<sequence length="222" mass="25836">MFVKLKYSKYYCSYVYAKIIKADFKNCSVKIYNENALKSLRPLIRCACTGTKCDKDKWEFLEKTFKCQKFKDQSFGDNFESATTSKSWICYIEIKDFYEGSQINGGHFDVNAERNQTKVKECHDNGIFDDPLFCCVNIVNKDQRYSECTKEKQIDRFKEYKAKSKEPSESGNSNQNYNHGMDSKHIHCYSKDIENSESEHCPSSDGCFSTRTLQTSETSILY</sequence>
<organism evidence="2 3">
    <name type="scientific">Panagrolaimus superbus</name>
    <dbReference type="NCBI Taxonomy" id="310955"/>
    <lineage>
        <taxon>Eukaryota</taxon>
        <taxon>Metazoa</taxon>
        <taxon>Ecdysozoa</taxon>
        <taxon>Nematoda</taxon>
        <taxon>Chromadorea</taxon>
        <taxon>Rhabditida</taxon>
        <taxon>Tylenchina</taxon>
        <taxon>Panagrolaimomorpha</taxon>
        <taxon>Panagrolaimoidea</taxon>
        <taxon>Panagrolaimidae</taxon>
        <taxon>Panagrolaimus</taxon>
    </lineage>
</organism>
<dbReference type="Proteomes" id="UP000887577">
    <property type="component" value="Unplaced"/>
</dbReference>
<feature type="compositionally biased region" description="Basic and acidic residues" evidence="1">
    <location>
        <begin position="159"/>
        <end position="168"/>
    </location>
</feature>
<accession>A0A914Z0V7</accession>